<evidence type="ECO:0000313" key="3">
    <source>
        <dbReference type="EMBL" id="QJC19145.1"/>
    </source>
</evidence>
<dbReference type="KEGG" id="vg:1684936"/>
<organismHost>
    <name type="scientific">Bos taurus</name>
    <name type="common">Bovine</name>
    <dbReference type="NCBI Taxonomy" id="9913"/>
</organismHost>
<evidence type="ECO:0000313" key="1">
    <source>
        <dbReference type="EMBL" id="AEL29748.1"/>
    </source>
</evidence>
<proteinExistence type="predicted"/>
<organismHost>
    <name type="scientific">Felis catus</name>
    <name type="common">Cat</name>
    <name type="synonym">Felis silvestris catus</name>
    <dbReference type="NCBI Taxonomy" id="9685"/>
</organismHost>
<reference evidence="3" key="3">
    <citation type="submission" date="2019-10" db="EMBL/GenBank/DDBJ databases">
        <title>Experimental infection of calves with contemporary bovine gammaherpesvirus type 4.</title>
        <authorList>
            <person name="Bauermann F."/>
            <person name="Kutish G."/>
            <person name="Diel D."/>
            <person name="Falkenberg S."/>
            <person name="Martins M."/>
            <person name="Flores E."/>
        </authorList>
    </citation>
    <scope>NUCLEOTIDE SEQUENCE</scope>
    <source>
        <strain evidence="3">SD16-38</strain>
        <strain evidence="4">SD16-49</strain>
    </source>
</reference>
<accession>A0A0F6N4P8</accession>
<organismHost>
    <name type="scientific">Panthera leo</name>
    <name type="common">Lion</name>
    <dbReference type="NCBI Taxonomy" id="9689"/>
</organismHost>
<dbReference type="EMBL" id="MN551084">
    <property type="protein sequence ID" value="QJC19214.1"/>
    <property type="molecule type" value="Genomic_DNA"/>
</dbReference>
<evidence type="ECO:0000313" key="2">
    <source>
        <dbReference type="EMBL" id="AIA82752.1"/>
    </source>
</evidence>
<reference evidence="2" key="2">
    <citation type="submission" date="2013-05" db="EMBL/GenBank/DDBJ databases">
        <title>Seroprevalence against a Canadian isolate of bovine herpesvirus 4 (BHV4) is higher in various diseases affected bovine dairy herds compared to healthy herds.</title>
        <authorList>
            <person name="Music N."/>
            <person name="Laroche J."/>
            <person name="Tremblay D."/>
            <person name="Mandeville I."/>
            <person name="Bellehumeur C."/>
            <person name="Charette S.J."/>
            <person name="Gagnon C.A."/>
        </authorList>
    </citation>
    <scope>NUCLEOTIDE SEQUENCE</scope>
    <source>
        <strain evidence="2">FMV09-1180503</strain>
    </source>
</reference>
<gene>
    <name evidence="1" type="primary">ORF Bo2</name>
</gene>
<evidence type="ECO:0000313" key="4">
    <source>
        <dbReference type="EMBL" id="QJC19214.1"/>
    </source>
</evidence>
<reference evidence="1" key="1">
    <citation type="journal article" date="2011" name="Virol. J.">
        <title>Sequencing of Bovine herpesvirus 4 V.test strain reveals important genome features.</title>
        <authorList>
            <person name="Palmeira L."/>
            <person name="Machiels B."/>
            <person name="Lete C."/>
            <person name="Vanderplasschen A."/>
            <person name="Gillet L."/>
        </authorList>
    </citation>
    <scope>NUCLEOTIDE SEQUENCE</scope>
    <source>
        <strain evidence="1">V.test</strain>
    </source>
</reference>
<name>A0A0F6N4P8_BHV4</name>
<dbReference type="RefSeq" id="NP_076496.1">
    <property type="nucleotide sequence ID" value="NC_002665.1"/>
</dbReference>
<dbReference type="EMBL" id="MN551083">
    <property type="protein sequence ID" value="QJC19145.1"/>
    <property type="molecule type" value="Genomic_DNA"/>
</dbReference>
<sequence>MASPTQYCHRMVRYHGPRKSAKISYGYKDRDYTHQLTSKNSAYSGWSPQCPSCADLNKLFVSQCPIS</sequence>
<organism evidence="2">
    <name type="scientific">Bovine herpesvirus 4</name>
    <name type="common">BoHV-4</name>
    <name type="synonym">Movar virus</name>
    <dbReference type="NCBI Taxonomy" id="10385"/>
    <lineage>
        <taxon>Viruses</taxon>
        <taxon>Duplodnaviria</taxon>
        <taxon>Heunggongvirae</taxon>
        <taxon>Peploviricota</taxon>
        <taxon>Herviviricetes</taxon>
        <taxon>Herpesvirales</taxon>
        <taxon>Orthoherpesviridae</taxon>
        <taxon>Gammaherpesvirinae</taxon>
        <taxon>Rhadinovirus</taxon>
        <taxon>Rhadinovirus bovinegamma4</taxon>
    </lineage>
</organism>
<protein>
    <submittedName>
        <fullName evidence="1">Uncharacterized protein ORF Bo2</fullName>
    </submittedName>
</protein>
<dbReference type="EMBL" id="JN133502">
    <property type="protein sequence ID" value="AEL29748.1"/>
    <property type="molecule type" value="Genomic_DNA"/>
</dbReference>
<dbReference type="EMBL" id="KC999113">
    <property type="protein sequence ID" value="AIA82752.1"/>
    <property type="molecule type" value="Genomic_DNA"/>
</dbReference>